<keyword evidence="9 13" id="KW-0560">Oxidoreductase</keyword>
<evidence type="ECO:0000256" key="6">
    <source>
        <dbReference type="ARBA" id="ARBA00022723"/>
    </source>
</evidence>
<protein>
    <submittedName>
        <fullName evidence="16">Probable cytochrome P450 4d14</fullName>
    </submittedName>
</protein>
<dbReference type="GO" id="GO:0005506">
    <property type="term" value="F:iron ion binding"/>
    <property type="evidence" value="ECO:0007669"/>
    <property type="project" value="InterPro"/>
</dbReference>
<dbReference type="SUPFAM" id="SSF48264">
    <property type="entry name" value="Cytochrome P450"/>
    <property type="match status" value="1"/>
</dbReference>
<keyword evidence="5 12" id="KW-0349">Heme</keyword>
<gene>
    <name evidence="16" type="primary">LOC115627007</name>
</gene>
<dbReference type="InterPro" id="IPR036396">
    <property type="entry name" value="Cyt_P450_sf"/>
</dbReference>
<keyword evidence="8" id="KW-0492">Microsome</keyword>
<accession>A0A6J2TS79</accession>
<evidence type="ECO:0000313" key="16">
    <source>
        <dbReference type="RefSeq" id="XP_030378385.1"/>
    </source>
</evidence>
<keyword evidence="6 12" id="KW-0479">Metal-binding</keyword>
<evidence type="ECO:0000256" key="5">
    <source>
        <dbReference type="ARBA" id="ARBA00022617"/>
    </source>
</evidence>
<dbReference type="Pfam" id="PF00067">
    <property type="entry name" value="p450"/>
    <property type="match status" value="1"/>
</dbReference>
<comment type="subcellular location">
    <subcellularLocation>
        <location evidence="3">Endoplasmic reticulum membrane</location>
        <topology evidence="3">Peripheral membrane protein</topology>
    </subcellularLocation>
    <subcellularLocation>
        <location evidence="2">Microsome membrane</location>
        <topology evidence="2">Peripheral membrane protein</topology>
    </subcellularLocation>
</comment>
<dbReference type="GO" id="GO:0004497">
    <property type="term" value="F:monooxygenase activity"/>
    <property type="evidence" value="ECO:0007669"/>
    <property type="project" value="UniProtKB-KW"/>
</dbReference>
<evidence type="ECO:0000256" key="8">
    <source>
        <dbReference type="ARBA" id="ARBA00022848"/>
    </source>
</evidence>
<dbReference type="CDD" id="cd20628">
    <property type="entry name" value="CYP4"/>
    <property type="match status" value="1"/>
</dbReference>
<dbReference type="GeneID" id="115627007"/>
<dbReference type="InterPro" id="IPR050196">
    <property type="entry name" value="Cytochrome_P450_Monoox"/>
</dbReference>
<dbReference type="RefSeq" id="XP_030378385.1">
    <property type="nucleotide sequence ID" value="XM_030522525.1"/>
</dbReference>
<name>A0A6J2TS79_DROLE</name>
<dbReference type="PRINTS" id="PR00385">
    <property type="entry name" value="P450"/>
</dbReference>
<organism evidence="15 16">
    <name type="scientific">Drosophila lebanonensis</name>
    <name type="common">Fruit fly</name>
    <name type="synonym">Scaptodrosophila lebanonensis</name>
    <dbReference type="NCBI Taxonomy" id="7225"/>
    <lineage>
        <taxon>Eukaryota</taxon>
        <taxon>Metazoa</taxon>
        <taxon>Ecdysozoa</taxon>
        <taxon>Arthropoda</taxon>
        <taxon>Hexapoda</taxon>
        <taxon>Insecta</taxon>
        <taxon>Pterygota</taxon>
        <taxon>Neoptera</taxon>
        <taxon>Endopterygota</taxon>
        <taxon>Diptera</taxon>
        <taxon>Brachycera</taxon>
        <taxon>Muscomorpha</taxon>
        <taxon>Ephydroidea</taxon>
        <taxon>Drosophilidae</taxon>
        <taxon>Scaptodrosophila</taxon>
    </lineage>
</organism>
<evidence type="ECO:0000256" key="1">
    <source>
        <dbReference type="ARBA" id="ARBA00001971"/>
    </source>
</evidence>
<comment type="similarity">
    <text evidence="4 13">Belongs to the cytochrome P450 family.</text>
</comment>
<feature type="signal peptide" evidence="14">
    <location>
        <begin position="1"/>
        <end position="16"/>
    </location>
</feature>
<dbReference type="OrthoDB" id="1470350at2759"/>
<proteinExistence type="inferred from homology"/>
<keyword evidence="7" id="KW-0256">Endoplasmic reticulum</keyword>
<dbReference type="InterPro" id="IPR001128">
    <property type="entry name" value="Cyt_P450"/>
</dbReference>
<keyword evidence="10 12" id="KW-0408">Iron</keyword>
<dbReference type="PANTHER" id="PTHR24291:SF187">
    <property type="entry name" value="CYTOCHROME P450 4AE1-RELATED"/>
    <property type="match status" value="1"/>
</dbReference>
<keyword evidence="15" id="KW-1185">Reference proteome</keyword>
<evidence type="ECO:0000256" key="9">
    <source>
        <dbReference type="ARBA" id="ARBA00023002"/>
    </source>
</evidence>
<evidence type="ECO:0000256" key="3">
    <source>
        <dbReference type="ARBA" id="ARBA00004406"/>
    </source>
</evidence>
<dbReference type="GO" id="GO:0016705">
    <property type="term" value="F:oxidoreductase activity, acting on paired donors, with incorporation or reduction of molecular oxygen"/>
    <property type="evidence" value="ECO:0007669"/>
    <property type="project" value="InterPro"/>
</dbReference>
<evidence type="ECO:0000256" key="2">
    <source>
        <dbReference type="ARBA" id="ARBA00004174"/>
    </source>
</evidence>
<dbReference type="InterPro" id="IPR002401">
    <property type="entry name" value="Cyt_P450_E_grp-I"/>
</dbReference>
<evidence type="ECO:0000256" key="11">
    <source>
        <dbReference type="ARBA" id="ARBA00023033"/>
    </source>
</evidence>
<dbReference type="InterPro" id="IPR017972">
    <property type="entry name" value="Cyt_P450_CS"/>
</dbReference>
<feature type="binding site" description="axial binding residue" evidence="12">
    <location>
        <position position="456"/>
    </location>
    <ligand>
        <name>heme</name>
        <dbReference type="ChEBI" id="CHEBI:30413"/>
    </ligand>
    <ligandPart>
        <name>Fe</name>
        <dbReference type="ChEBI" id="CHEBI:18248"/>
    </ligandPart>
</feature>
<evidence type="ECO:0000256" key="14">
    <source>
        <dbReference type="SAM" id="SignalP"/>
    </source>
</evidence>
<dbReference type="PANTHER" id="PTHR24291">
    <property type="entry name" value="CYTOCHROME P450 FAMILY 4"/>
    <property type="match status" value="1"/>
</dbReference>
<feature type="chain" id="PRO_5026986048" evidence="14">
    <location>
        <begin position="17"/>
        <end position="509"/>
    </location>
</feature>
<sequence>MLLELLLLLVTTICLADYLYRRRQNGFFEKAGIRGPRTIPILGNGHNLIRESPKTVFDLQQRLINDFGKNIRIWVLHESGFMTADARMMEAILSSQQVITKDSLYDMLQSWLGTGLLLSTGKKWHTRRKIITPTFHFKILEQFVEVFDQQSAVMAEQLYDRADGKTVVNLFPATCLAALDIIAETAMGVKINAQRQPNFPYVQSVNIVSSITAERFMNPIQRLDGWMRVFFPRVYRKLHENIKSMHDFTDGVIEERREALQKSIADGTHQASQSNDDADVGSKRRMALLDVLLQSTVGGEPLSNEDIREEVDTFMFEGHDTTTSGISFTLYLIARHPQVQAQLFQEIREVIGDDKSRPVGMRELNELKYLECVIKESLRLYPPVPMIGRRVTQDVTLDGKLIPANTNIILLTYHALRDPDYFPEPEKFIPERFSAERKGEINPFAYTPFSAGPRNCIGQKFAMLEMKSTVSKILRHFELLPLGEEVQPQMNLILRSSTGINAGLKKRVY</sequence>
<dbReference type="PROSITE" id="PS00086">
    <property type="entry name" value="CYTOCHROME_P450"/>
    <property type="match status" value="1"/>
</dbReference>
<reference evidence="16" key="1">
    <citation type="submission" date="2025-08" db="UniProtKB">
        <authorList>
            <consortium name="RefSeq"/>
        </authorList>
    </citation>
    <scope>IDENTIFICATION</scope>
    <source>
        <strain evidence="16">11010-0011.00</strain>
        <tissue evidence="16">Whole body</tissue>
    </source>
</reference>
<evidence type="ECO:0000256" key="10">
    <source>
        <dbReference type="ARBA" id="ARBA00023004"/>
    </source>
</evidence>
<evidence type="ECO:0000256" key="4">
    <source>
        <dbReference type="ARBA" id="ARBA00010617"/>
    </source>
</evidence>
<dbReference type="GO" id="GO:0020037">
    <property type="term" value="F:heme binding"/>
    <property type="evidence" value="ECO:0007669"/>
    <property type="project" value="InterPro"/>
</dbReference>
<dbReference type="GO" id="GO:0005789">
    <property type="term" value="C:endoplasmic reticulum membrane"/>
    <property type="evidence" value="ECO:0007669"/>
    <property type="project" value="UniProtKB-SubCell"/>
</dbReference>
<dbReference type="Gene3D" id="1.10.630.10">
    <property type="entry name" value="Cytochrome P450"/>
    <property type="match status" value="1"/>
</dbReference>
<keyword evidence="11 13" id="KW-0503">Monooxygenase</keyword>
<dbReference type="Proteomes" id="UP000504634">
    <property type="component" value="Unplaced"/>
</dbReference>
<evidence type="ECO:0000256" key="7">
    <source>
        <dbReference type="ARBA" id="ARBA00022824"/>
    </source>
</evidence>
<evidence type="ECO:0000256" key="13">
    <source>
        <dbReference type="RuleBase" id="RU000461"/>
    </source>
</evidence>
<dbReference type="CTD" id="45706"/>
<keyword evidence="14" id="KW-0732">Signal</keyword>
<dbReference type="PRINTS" id="PR00463">
    <property type="entry name" value="EP450I"/>
</dbReference>
<comment type="cofactor">
    <cofactor evidence="1 12">
        <name>heme</name>
        <dbReference type="ChEBI" id="CHEBI:30413"/>
    </cofactor>
</comment>
<dbReference type="FunFam" id="1.10.630.10:FF:000182">
    <property type="entry name" value="Cytochrome P450 3A4"/>
    <property type="match status" value="1"/>
</dbReference>
<dbReference type="AlphaFoldDB" id="A0A6J2TS79"/>
<evidence type="ECO:0000313" key="15">
    <source>
        <dbReference type="Proteomes" id="UP000504634"/>
    </source>
</evidence>
<evidence type="ECO:0000256" key="12">
    <source>
        <dbReference type="PIRSR" id="PIRSR602401-1"/>
    </source>
</evidence>